<dbReference type="InterPro" id="IPR036390">
    <property type="entry name" value="WH_DNA-bd_sf"/>
</dbReference>
<dbReference type="KEGG" id="acom:CEW83_16485"/>
<keyword evidence="3" id="KW-0804">Transcription</keyword>
<dbReference type="EMBL" id="CP022187">
    <property type="protein sequence ID" value="AWI76613.1"/>
    <property type="molecule type" value="Genomic_DNA"/>
</dbReference>
<dbReference type="GO" id="GO:0003677">
    <property type="term" value="F:DNA binding"/>
    <property type="evidence" value="ECO:0007669"/>
    <property type="project" value="UniProtKB-KW"/>
</dbReference>
<keyword evidence="2" id="KW-0238">DNA-binding</keyword>
<sequence length="176" mass="20111">MPRKIVYRNLPLLLLKARESFLSHFRPILAHYGVTEQQWRVMRLLSEQDELEPWQICEACQILSPSLAGVLSRMEDVGLVERRRVPEDQRRVLVRLTPHSQEMVDELAPLIEAQYHHLEATVGKDMLNQLYAMLDRVLQSESLPVEHVALPVTALSEGAQKGSGRKRAGAARDDQE</sequence>
<reference evidence="6 7" key="1">
    <citation type="submission" date="2017-06" db="EMBL/GenBank/DDBJ databases">
        <title>Azoarcus.</title>
        <authorList>
            <person name="Woo J.-H."/>
            <person name="Kim H.-S."/>
        </authorList>
    </citation>
    <scope>NUCLEOTIDE SEQUENCE [LARGE SCALE GENOMIC DNA]</scope>
    <source>
        <strain evidence="6 7">TSPY31</strain>
    </source>
</reference>
<dbReference type="InterPro" id="IPR036388">
    <property type="entry name" value="WH-like_DNA-bd_sf"/>
</dbReference>
<dbReference type="Pfam" id="PF01047">
    <property type="entry name" value="MarR"/>
    <property type="match status" value="1"/>
</dbReference>
<evidence type="ECO:0000256" key="1">
    <source>
        <dbReference type="ARBA" id="ARBA00023015"/>
    </source>
</evidence>
<dbReference type="InterPro" id="IPR039422">
    <property type="entry name" value="MarR/SlyA-like"/>
</dbReference>
<accession>A0A2U8GTP6</accession>
<dbReference type="GO" id="GO:0006950">
    <property type="term" value="P:response to stress"/>
    <property type="evidence" value="ECO:0007669"/>
    <property type="project" value="TreeGrafter"/>
</dbReference>
<dbReference type="PROSITE" id="PS50995">
    <property type="entry name" value="HTH_MARR_2"/>
    <property type="match status" value="1"/>
</dbReference>
<keyword evidence="7" id="KW-1185">Reference proteome</keyword>
<dbReference type="PANTHER" id="PTHR33164:SF13">
    <property type="entry name" value="4-HYDROXYPHENYLACETATE CATABOLISM PROTEIN"/>
    <property type="match status" value="1"/>
</dbReference>
<name>A0A2U8GTP6_9RHOO</name>
<evidence type="ECO:0000256" key="3">
    <source>
        <dbReference type="ARBA" id="ARBA00023163"/>
    </source>
</evidence>
<evidence type="ECO:0000259" key="5">
    <source>
        <dbReference type="PROSITE" id="PS50995"/>
    </source>
</evidence>
<keyword evidence="1" id="KW-0805">Transcription regulation</keyword>
<gene>
    <name evidence="6" type="primary">hpaR</name>
    <name evidence="6" type="ORF">CEW83_16485</name>
</gene>
<protein>
    <submittedName>
        <fullName evidence="6">Homoprotocatechuate degradation operon regulator HpaR</fullName>
    </submittedName>
</protein>
<feature type="domain" description="HTH marR-type" evidence="5">
    <location>
        <begin position="7"/>
        <end position="139"/>
    </location>
</feature>
<dbReference type="Proteomes" id="UP000244930">
    <property type="component" value="Chromosome"/>
</dbReference>
<dbReference type="SMART" id="SM00347">
    <property type="entry name" value="HTH_MARR"/>
    <property type="match status" value="1"/>
</dbReference>
<evidence type="ECO:0000256" key="4">
    <source>
        <dbReference type="SAM" id="MobiDB-lite"/>
    </source>
</evidence>
<dbReference type="PROSITE" id="PS01117">
    <property type="entry name" value="HTH_MARR_1"/>
    <property type="match status" value="1"/>
</dbReference>
<evidence type="ECO:0000256" key="2">
    <source>
        <dbReference type="ARBA" id="ARBA00023125"/>
    </source>
</evidence>
<dbReference type="InterPro" id="IPR023187">
    <property type="entry name" value="Tscrpt_reg_MarR-type_CS"/>
</dbReference>
<dbReference type="PANTHER" id="PTHR33164">
    <property type="entry name" value="TRANSCRIPTIONAL REGULATOR, MARR FAMILY"/>
    <property type="match status" value="1"/>
</dbReference>
<dbReference type="InterPro" id="IPR000835">
    <property type="entry name" value="HTH_MarR-typ"/>
</dbReference>
<dbReference type="GO" id="GO:0045892">
    <property type="term" value="P:negative regulation of DNA-templated transcription"/>
    <property type="evidence" value="ECO:0007669"/>
    <property type="project" value="InterPro"/>
</dbReference>
<dbReference type="NCBIfam" id="TIGR02337">
    <property type="entry name" value="HpaR"/>
    <property type="match status" value="1"/>
</dbReference>
<dbReference type="AlphaFoldDB" id="A0A2U8GTP6"/>
<proteinExistence type="predicted"/>
<dbReference type="SUPFAM" id="SSF46785">
    <property type="entry name" value="Winged helix' DNA-binding domain"/>
    <property type="match status" value="1"/>
</dbReference>
<organism evidence="6 7">
    <name type="scientific">Parazoarcus communis</name>
    <dbReference type="NCBI Taxonomy" id="41977"/>
    <lineage>
        <taxon>Bacteria</taxon>
        <taxon>Pseudomonadati</taxon>
        <taxon>Pseudomonadota</taxon>
        <taxon>Betaproteobacteria</taxon>
        <taxon>Rhodocyclales</taxon>
        <taxon>Zoogloeaceae</taxon>
        <taxon>Parazoarcus</taxon>
    </lineage>
</organism>
<evidence type="ECO:0000313" key="7">
    <source>
        <dbReference type="Proteomes" id="UP000244930"/>
    </source>
</evidence>
<evidence type="ECO:0000313" key="6">
    <source>
        <dbReference type="EMBL" id="AWI76613.1"/>
    </source>
</evidence>
<feature type="region of interest" description="Disordered" evidence="4">
    <location>
        <begin position="157"/>
        <end position="176"/>
    </location>
</feature>
<dbReference type="InterPro" id="IPR012712">
    <property type="entry name" value="HpaR/FarR"/>
</dbReference>
<dbReference type="GO" id="GO:0003700">
    <property type="term" value="F:DNA-binding transcription factor activity"/>
    <property type="evidence" value="ECO:0007669"/>
    <property type="project" value="InterPro"/>
</dbReference>
<dbReference type="Gene3D" id="1.10.10.10">
    <property type="entry name" value="Winged helix-like DNA-binding domain superfamily/Winged helix DNA-binding domain"/>
    <property type="match status" value="1"/>
</dbReference>
<dbReference type="RefSeq" id="WP_108950312.1">
    <property type="nucleotide sequence ID" value="NZ_CP022187.1"/>
</dbReference>